<dbReference type="InterPro" id="IPR015424">
    <property type="entry name" value="PyrdxlP-dep_Trfase"/>
</dbReference>
<dbReference type="Pfam" id="PF01053">
    <property type="entry name" value="Cys_Met_Meta_PP"/>
    <property type="match status" value="1"/>
</dbReference>
<dbReference type="GO" id="GO:0019346">
    <property type="term" value="P:transsulfuration"/>
    <property type="evidence" value="ECO:0007669"/>
    <property type="project" value="InterPro"/>
</dbReference>
<evidence type="ECO:0000256" key="2">
    <source>
        <dbReference type="ARBA" id="ARBA00022898"/>
    </source>
</evidence>
<reference evidence="3" key="1">
    <citation type="submission" date="2018-05" db="EMBL/GenBank/DDBJ databases">
        <authorList>
            <person name="Lanie J.A."/>
            <person name="Ng W.-L."/>
            <person name="Kazmierczak K.M."/>
            <person name="Andrzejewski T.M."/>
            <person name="Davidsen T.M."/>
            <person name="Wayne K.J."/>
            <person name="Tettelin H."/>
            <person name="Glass J.I."/>
            <person name="Rusch D."/>
            <person name="Podicherti R."/>
            <person name="Tsui H.-C.T."/>
            <person name="Winkler M.E."/>
        </authorList>
    </citation>
    <scope>NUCLEOTIDE SEQUENCE</scope>
</reference>
<evidence type="ECO:0000256" key="1">
    <source>
        <dbReference type="ARBA" id="ARBA00001933"/>
    </source>
</evidence>
<keyword evidence="2" id="KW-0663">Pyridoxal phosphate</keyword>
<proteinExistence type="predicted"/>
<dbReference type="Gene3D" id="3.90.1150.10">
    <property type="entry name" value="Aspartate Aminotransferase, domain 1"/>
    <property type="match status" value="1"/>
</dbReference>
<evidence type="ECO:0000313" key="3">
    <source>
        <dbReference type="EMBL" id="SVA96653.1"/>
    </source>
</evidence>
<sequence>MQRGFKDGLGRLSVGIENPDDIMADLEQASL</sequence>
<dbReference type="InterPro" id="IPR015422">
    <property type="entry name" value="PyrdxlP-dep_Trfase_small"/>
</dbReference>
<gene>
    <name evidence="3" type="ORF">METZ01_LOCUS149507</name>
</gene>
<dbReference type="EMBL" id="UINC01023951">
    <property type="protein sequence ID" value="SVA96653.1"/>
    <property type="molecule type" value="Genomic_DNA"/>
</dbReference>
<comment type="cofactor">
    <cofactor evidence="1">
        <name>pyridoxal 5'-phosphate</name>
        <dbReference type="ChEBI" id="CHEBI:597326"/>
    </cofactor>
</comment>
<name>A0A382A6U1_9ZZZZ</name>
<dbReference type="InterPro" id="IPR000277">
    <property type="entry name" value="Cys/Met-Metab_PyrdxlP-dep_enz"/>
</dbReference>
<dbReference type="SUPFAM" id="SSF53383">
    <property type="entry name" value="PLP-dependent transferases"/>
    <property type="match status" value="1"/>
</dbReference>
<dbReference type="AlphaFoldDB" id="A0A382A6U1"/>
<organism evidence="3">
    <name type="scientific">marine metagenome</name>
    <dbReference type="NCBI Taxonomy" id="408172"/>
    <lineage>
        <taxon>unclassified sequences</taxon>
        <taxon>metagenomes</taxon>
        <taxon>ecological metagenomes</taxon>
    </lineage>
</organism>
<dbReference type="GO" id="GO:0030170">
    <property type="term" value="F:pyridoxal phosphate binding"/>
    <property type="evidence" value="ECO:0007669"/>
    <property type="project" value="InterPro"/>
</dbReference>
<accession>A0A382A6U1</accession>
<protein>
    <submittedName>
        <fullName evidence="3">Uncharacterized protein</fullName>
    </submittedName>
</protein>